<dbReference type="PANTHER" id="PTHR30349:SF81">
    <property type="entry name" value="TYROSINE RECOMBINASE XERC"/>
    <property type="match status" value="1"/>
</dbReference>
<evidence type="ECO:0000256" key="1">
    <source>
        <dbReference type="ARBA" id="ARBA00022908"/>
    </source>
</evidence>
<gene>
    <name evidence="6" type="ORF">M0639_32975</name>
</gene>
<dbReference type="InterPro" id="IPR011010">
    <property type="entry name" value="DNA_brk_join_enz"/>
</dbReference>
<dbReference type="RefSeq" id="WP_003944659.1">
    <property type="nucleotide sequence ID" value="NZ_CP096567.1"/>
</dbReference>
<dbReference type="InterPro" id="IPR002104">
    <property type="entry name" value="Integrase_catalytic"/>
</dbReference>
<evidence type="ECO:0000256" key="2">
    <source>
        <dbReference type="ARBA" id="ARBA00023125"/>
    </source>
</evidence>
<evidence type="ECO:0000256" key="4">
    <source>
        <dbReference type="SAM" id="MobiDB-lite"/>
    </source>
</evidence>
<keyword evidence="1" id="KW-0229">DNA integration</keyword>
<dbReference type="AlphaFoldDB" id="A0AB38RMW2"/>
<name>A0AB38RMW2_RHOSG</name>
<protein>
    <submittedName>
        <fullName evidence="6">Site-specific integrase</fullName>
    </submittedName>
</protein>
<dbReference type="PROSITE" id="PS51898">
    <property type="entry name" value="TYR_RECOMBINASE"/>
    <property type="match status" value="1"/>
</dbReference>
<dbReference type="InterPro" id="IPR013762">
    <property type="entry name" value="Integrase-like_cat_sf"/>
</dbReference>
<dbReference type="PANTHER" id="PTHR30349">
    <property type="entry name" value="PHAGE INTEGRASE-RELATED"/>
    <property type="match status" value="1"/>
</dbReference>
<dbReference type="InterPro" id="IPR004107">
    <property type="entry name" value="Integrase_SAM-like_N"/>
</dbReference>
<dbReference type="InterPro" id="IPR010998">
    <property type="entry name" value="Integrase_recombinase_N"/>
</dbReference>
<keyword evidence="3" id="KW-0233">DNA recombination</keyword>
<dbReference type="Gene3D" id="1.10.443.10">
    <property type="entry name" value="Intergrase catalytic core"/>
    <property type="match status" value="1"/>
</dbReference>
<dbReference type="Pfam" id="PF00589">
    <property type="entry name" value="Phage_integrase"/>
    <property type="match status" value="1"/>
</dbReference>
<feature type="domain" description="Tyr recombinase" evidence="5">
    <location>
        <begin position="213"/>
        <end position="397"/>
    </location>
</feature>
<dbReference type="EMBL" id="CP096567">
    <property type="protein sequence ID" value="UPU46537.1"/>
    <property type="molecule type" value="Genomic_DNA"/>
</dbReference>
<dbReference type="CDD" id="cd00397">
    <property type="entry name" value="DNA_BRE_C"/>
    <property type="match status" value="1"/>
</dbReference>
<geneLocation type="plasmid" evidence="6 7">
    <name>pdjl-6-4</name>
</geneLocation>
<dbReference type="Pfam" id="PF02899">
    <property type="entry name" value="Phage_int_SAM_1"/>
    <property type="match status" value="1"/>
</dbReference>
<dbReference type="GO" id="GO:0006310">
    <property type="term" value="P:DNA recombination"/>
    <property type="evidence" value="ECO:0007669"/>
    <property type="project" value="UniProtKB-KW"/>
</dbReference>
<feature type="region of interest" description="Disordered" evidence="4">
    <location>
        <begin position="107"/>
        <end position="129"/>
    </location>
</feature>
<reference evidence="7" key="1">
    <citation type="journal article" date="2022" name="Environ. Microbiol.">
        <title>Functional analysis, diversity, and distribution of carbendazim hydrolases MheI and CbmA, responsible for the initial step in carbendazim degradation.</title>
        <authorList>
            <person name="Zhang M."/>
            <person name="Bai X."/>
            <person name="Li Q."/>
            <person name="Zhang L."/>
            <person name="Zhu Q."/>
            <person name="Gao S."/>
            <person name="Ke Z."/>
            <person name="Jiang M."/>
            <person name="Hu J."/>
            <person name="Qiu J."/>
            <person name="Hong Q."/>
        </authorList>
    </citation>
    <scope>NUCLEOTIDE SEQUENCE [LARGE SCALE GENOMIC DNA]</scope>
    <source>
        <strain evidence="7">djl-6</strain>
    </source>
</reference>
<keyword evidence="6" id="KW-0614">Plasmid</keyword>
<dbReference type="Proteomes" id="UP000831484">
    <property type="component" value="Plasmid pdjl-6-4"/>
</dbReference>
<dbReference type="InterPro" id="IPR050090">
    <property type="entry name" value="Tyrosine_recombinase_XerCD"/>
</dbReference>
<keyword evidence="2" id="KW-0238">DNA-binding</keyword>
<dbReference type="Gene3D" id="1.10.150.130">
    <property type="match status" value="1"/>
</dbReference>
<evidence type="ECO:0000313" key="6">
    <source>
        <dbReference type="EMBL" id="UPU46537.1"/>
    </source>
</evidence>
<evidence type="ECO:0000259" key="5">
    <source>
        <dbReference type="PROSITE" id="PS51898"/>
    </source>
</evidence>
<evidence type="ECO:0000256" key="3">
    <source>
        <dbReference type="ARBA" id="ARBA00023172"/>
    </source>
</evidence>
<accession>A0AB38RMW2</accession>
<keyword evidence="7" id="KW-1185">Reference proteome</keyword>
<dbReference type="GO" id="GO:0003677">
    <property type="term" value="F:DNA binding"/>
    <property type="evidence" value="ECO:0007669"/>
    <property type="project" value="UniProtKB-KW"/>
</dbReference>
<organism evidence="6 7">
    <name type="scientific">Rhodococcus qingshengii JCM 15477</name>
    <dbReference type="NCBI Taxonomy" id="1303681"/>
    <lineage>
        <taxon>Bacteria</taxon>
        <taxon>Bacillati</taxon>
        <taxon>Actinomycetota</taxon>
        <taxon>Actinomycetes</taxon>
        <taxon>Mycobacteriales</taxon>
        <taxon>Nocardiaceae</taxon>
        <taxon>Rhodococcus</taxon>
        <taxon>Rhodococcus erythropolis group</taxon>
    </lineage>
</organism>
<sequence length="427" mass="48244">MCSEMRRADLAGLVVPDVGRLISTGSEAEPYRLLDASGEVIGAATLFFEELHACDRSSATIRSYGHDLLRWWRFLAAVDVGWERASPAEGRDFARWMKIADKPRREHWRRRGEKVSGTTPVGGNAAKSGHWVVNEVTGKPRQGQKFSPATRAHAETVLRAFYDFQMSIGAGPVVNPFPVDRSPRAFRSNAHHDPQDPFRNERKGRYRPKVPKRIPKRIPDDRFNELFAALSSNRDRAMLAFWVSTGARADELLSMSQKSADPGQQLITVIRKGTREVQQLPASPDAFVWLRIYQEEAWGKDAPHGCDHPLWMTLRRPWRQLSYSGARAMFSRAQSMLGSNWTIHDLRHTAAFRMTSDPDMPLSDVQWILGHAHLTTTQLYLTPSRDEVFAHVRAHHARYTGNTQSLHAPPAPGYNPAVLDVLFGGRR</sequence>
<dbReference type="SUPFAM" id="SSF56349">
    <property type="entry name" value="DNA breaking-rejoining enzymes"/>
    <property type="match status" value="1"/>
</dbReference>
<proteinExistence type="predicted"/>
<dbReference type="GO" id="GO:0015074">
    <property type="term" value="P:DNA integration"/>
    <property type="evidence" value="ECO:0007669"/>
    <property type="project" value="UniProtKB-KW"/>
</dbReference>
<evidence type="ECO:0000313" key="7">
    <source>
        <dbReference type="Proteomes" id="UP000831484"/>
    </source>
</evidence>